<dbReference type="RefSeq" id="WP_057252619.1">
    <property type="nucleotide sequence ID" value="NZ_BQNO01000001.1"/>
</dbReference>
<organism evidence="1 2">
    <name type="scientific">Bacteroides uniformis</name>
    <dbReference type="NCBI Taxonomy" id="820"/>
    <lineage>
        <taxon>Bacteria</taxon>
        <taxon>Pseudomonadati</taxon>
        <taxon>Bacteroidota</taxon>
        <taxon>Bacteroidia</taxon>
        <taxon>Bacteroidales</taxon>
        <taxon>Bacteroidaceae</taxon>
        <taxon>Bacteroides</taxon>
    </lineage>
</organism>
<dbReference type="SUPFAM" id="SSF52540">
    <property type="entry name" value="P-loop containing nucleoside triphosphate hydrolases"/>
    <property type="match status" value="1"/>
</dbReference>
<proteinExistence type="predicted"/>
<gene>
    <name evidence="1" type="ORF">ERS852510_00703</name>
</gene>
<dbReference type="Proteomes" id="UP000095766">
    <property type="component" value="Unassembled WGS sequence"/>
</dbReference>
<dbReference type="Gene3D" id="3.40.50.300">
    <property type="entry name" value="P-loop containing nucleotide triphosphate hydrolases"/>
    <property type="match status" value="1"/>
</dbReference>
<name>A0A174K041_BACUN</name>
<dbReference type="InterPro" id="IPR027417">
    <property type="entry name" value="P-loop_NTPase"/>
</dbReference>
<evidence type="ECO:0000313" key="2">
    <source>
        <dbReference type="Proteomes" id="UP000095766"/>
    </source>
</evidence>
<reference evidence="1 2" key="1">
    <citation type="submission" date="2015-09" db="EMBL/GenBank/DDBJ databases">
        <authorList>
            <consortium name="Pathogen Informatics"/>
        </authorList>
    </citation>
    <scope>NUCLEOTIDE SEQUENCE [LARGE SCALE GENOMIC DNA]</scope>
    <source>
        <strain evidence="1 2">2789STDY5834898</strain>
    </source>
</reference>
<sequence>MSVRIDWDKLAQLPDDEDKSFEKFCFHIAIHKFGECGTVSYFYNTPGSEFYIELNKPIEYAGINFSIGDVIGWQAKYWKAVKDKENSPLDANHISELVKGFEKTIDYRAKTKLWIVCSPGCFVQKQWDTLIEKLQVIKNDCLFESWHKDIFEHFYIDNPVRYNGIFQYYFGVKFIGKELFDRISKDTLSCLETKFDVDLHTPTEFEKSLLSIVDEDIAQQNLSNRITSLYNHLIDDKKKTVLDETLWGYEYLSDTFKESYINDIHIRYNIIEQLYSFLSILKDSPEYIKEIFILINEYVVKRRERVDLLNKEIGLMLKKNKRNNIDYSLHELVDRIHFLENKLTGSSEDKDDCLWSLIKLLCQKDFSIFAEAGYGKTHFACSLANNMLNRGLPILFLTGSQFRNCSSCESKLLEILNLPQGTLIDDIFDSMNFMGEIFHCKFPIIIDGLNESAPNEQRWKDELPPLRRKITERKNLLFITTCREKDEYIEVIYGRKKYTEVNNFVHLNGIEEKDLDKATERYFKKYNIHPTNIISSGVFNNPLLLKVFCITNRGRCDFELNDYSLASCMKDYSEQLLNMIATHNGRSDRFKRFKIESNLNKISQLIWERNNRCLNFYTDFASVFEEDTEKFLDEGMCFLLDRVGNEEQIQFSYDMVAGYHIAKSILDKYNDAKDFCNFIERNKDYLYGINRHTLAEDISKSLFYLVPLKFHKEWYELMPNENVIISSMDHLDIIIASESGRKALITLIEKNNLTSSIKEKICNSLFKRVYNQSNLKYISLFVPFFLNLTSKEFDLFWNFQFSNYSVLEHEKDLLSDRYWTKHFEIEDIITLATLLCGITDMEYRKKYHSQLFYWVEQDNSNLIFCQKLLSIKDPFIFESIISIVTGIGLRAKETSTINNCISILEDYLANYNSNHIVLLDDLETLYSYGEDLYGQTYDRNILYKNRDEFWRQSDIENFSFYQIYDYDYEKFNIRPLYAYSYKHDPNFTEEEVFGMLLTRILELGYDEEFYTELQTKENENSKYRRNQKCNYAYKYGRHALMELYGWMMLNLYIENEYKGTFRSSIIDIDPSSPCFKPLRSLITKSYMPRNLSDLPEWIKASSIEDMRNYFIKKLPRNEGDWILLKGYCNQNIENRYANLYMSGTSQLVPSDLGIEDVSKFYIHDVIDHDHAFAGELGWRLLEFTEEYDDFDNDSLPSIMAEYDFSGWNTNRFSYNDFFCLNPIIVRRIGLTFDLKTMTYYYNNEKVSEYFINGSDHFFYLRKDIVDAILNIYNVKLYHRIYERRIITSKSKDMPEIPEKFAEHEIDLFYDGNINVKILGKE</sequence>
<dbReference type="EMBL" id="CZAO01000002">
    <property type="protein sequence ID" value="CUP03228.1"/>
    <property type="molecule type" value="Genomic_DNA"/>
</dbReference>
<accession>A0A174K041</accession>
<evidence type="ECO:0000313" key="1">
    <source>
        <dbReference type="EMBL" id="CUP03228.1"/>
    </source>
</evidence>
<protein>
    <submittedName>
        <fullName evidence="1">Uncharacterized protein</fullName>
    </submittedName>
</protein>